<comment type="caution">
    <text evidence="2">The sequence shown here is derived from an EMBL/GenBank/DDBJ whole genome shotgun (WGS) entry which is preliminary data.</text>
</comment>
<evidence type="ECO:0000313" key="3">
    <source>
        <dbReference type="Proteomes" id="UP000295021"/>
    </source>
</evidence>
<accession>A0AAX2QK43</accession>
<evidence type="ECO:0000313" key="1">
    <source>
        <dbReference type="EMBL" id="MBB3163984.1"/>
    </source>
</evidence>
<name>A0AAX2QK43_9HYPH</name>
<dbReference type="Proteomes" id="UP000542811">
    <property type="component" value="Unassembled WGS sequence"/>
</dbReference>
<dbReference type="AlphaFoldDB" id="A0AAX2QK43"/>
<evidence type="ECO:0000313" key="4">
    <source>
        <dbReference type="Proteomes" id="UP000542811"/>
    </source>
</evidence>
<organism evidence="2 3">
    <name type="scientific">Rhizobium laguerreae</name>
    <dbReference type="NCBI Taxonomy" id="1076926"/>
    <lineage>
        <taxon>Bacteria</taxon>
        <taxon>Pseudomonadati</taxon>
        <taxon>Pseudomonadota</taxon>
        <taxon>Alphaproteobacteria</taxon>
        <taxon>Hyphomicrobiales</taxon>
        <taxon>Rhizobiaceae</taxon>
        <taxon>Rhizobium/Agrobacterium group</taxon>
        <taxon>Rhizobium</taxon>
    </lineage>
</organism>
<protein>
    <submittedName>
        <fullName evidence="2">Uncharacterized protein</fullName>
    </submittedName>
</protein>
<dbReference type="EMBL" id="JACHXX010000006">
    <property type="protein sequence ID" value="MBB3163984.1"/>
    <property type="molecule type" value="Genomic_DNA"/>
</dbReference>
<reference evidence="2 3" key="1">
    <citation type="submission" date="2019-03" db="EMBL/GenBank/DDBJ databases">
        <title>Genomic Encyclopedia of Type Strains, Phase IV (KMG-V): Genome sequencing to study the core and pangenomes of soil and plant-associated prokaryotes.</title>
        <authorList>
            <person name="Whitman W."/>
        </authorList>
    </citation>
    <scope>NUCLEOTIDE SEQUENCE [LARGE SCALE GENOMIC DNA]</scope>
    <source>
        <strain evidence="2 3">FB403</strain>
    </source>
</reference>
<dbReference type="EMBL" id="SMBI01000007">
    <property type="protein sequence ID" value="TCU23497.1"/>
    <property type="molecule type" value="Genomic_DNA"/>
</dbReference>
<dbReference type="Proteomes" id="UP000295021">
    <property type="component" value="Unassembled WGS sequence"/>
</dbReference>
<gene>
    <name evidence="2" type="ORF">EV131_107246</name>
    <name evidence="1" type="ORF">FHS25_004479</name>
</gene>
<sequence length="34" mass="4151">METQNRSNLLFLTQFQTENHVALFQELLWLPMKE</sequence>
<reference evidence="1 4" key="2">
    <citation type="submission" date="2020-08" db="EMBL/GenBank/DDBJ databases">
        <title>Genomic Encyclopedia of Type Strains, Phase III (KMG-III): the genomes of soil and plant-associated and newly described type strains.</title>
        <authorList>
            <person name="Whitman W."/>
        </authorList>
    </citation>
    <scope>NUCLEOTIDE SEQUENCE [LARGE SCALE GENOMIC DNA]</scope>
    <source>
        <strain evidence="1 4">CECT 8280</strain>
    </source>
</reference>
<keyword evidence="4" id="KW-1185">Reference proteome</keyword>
<evidence type="ECO:0000313" key="2">
    <source>
        <dbReference type="EMBL" id="TCU23497.1"/>
    </source>
</evidence>
<proteinExistence type="predicted"/>